<evidence type="ECO:0000256" key="4">
    <source>
        <dbReference type="SAM" id="MobiDB-lite"/>
    </source>
</evidence>
<dbReference type="Proteomes" id="UP001175000">
    <property type="component" value="Unassembled WGS sequence"/>
</dbReference>
<keyword evidence="6" id="KW-1185">Reference proteome</keyword>
<dbReference type="InterPro" id="IPR027417">
    <property type="entry name" value="P-loop_NTPase"/>
</dbReference>
<feature type="region of interest" description="Disordered" evidence="4">
    <location>
        <begin position="802"/>
        <end position="838"/>
    </location>
</feature>
<sequence length="838" mass="94437">MPLPGVIGDLFSIRTDYPVVICGLDGAGKSTLIDEWHASNGKTTRQESSWFTTVTMQQAGRGRVTFRDAPSHGSASFGPKVDEMCFASGQAGLLYVHDVSSDRVDESLARLHQYIEEVLYSRGGRGVWVLVNKMDLIPAPERLKVFNNLETKFGFELCKYGGAFRWQVLALPEFSARSARDTREAFDLLAEELFQAPPRSSAAVKGHVAEPAPADAAAPGAEEDLDTSVEMSEAEIEEWWDSFLHGKMKRNWRHVDYLRAVYMIILEPENESKGVMEIATDVATKVHDFKQRFVTFPLPPESRTVTVFWVYHVKMAESSYGKLLAELVREHGGCIPSHFSNVLNHMPELADEKLPLSYFSSDLLGSKYSEQFWMLPDLRALPEAPETTRKKPIRRIKLTNHGDQDRVLRFAFAVVQRYLRKDSTQRRSWFIDLGFVAFEQRTIRLRIQDASIPVYSLTHIYFYVQMVHLVLSQLLTAGASQDDVYNMSYPVFRDLSQLHPMTWKTYYTNTKWFSLEARVQFNPPDLQPLPNQLTVPLPTAIPPNDHYHSLGRIPELPSLEILNFHLSILLSAAKSLPSPLPPSSVTSHPALLSYLHTHVLSPQPVPSPTTIKSHITLLSTTTPYSPSHLIFWTSQLLSAATTTSLPDPNHIYLSLHPPLSSLPWKPSGPDPVTGIWTRYHNCPCHFGIRMIPQISPEAVLYPFNYPYDHPAQSTHACECHKGEEIDHDTFAKLCGEGYARRELEEKRSRGLVAGPRTLSKDPWENFMRFNVALAWEGLWGVCERRGGWDGMGFFGLEDEGEVEGDAVEEGDDVKGVEQLSVEGGTTEGDEDEDWEVVA</sequence>
<evidence type="ECO:0000313" key="6">
    <source>
        <dbReference type="Proteomes" id="UP001175000"/>
    </source>
</evidence>
<dbReference type="Gene3D" id="3.40.50.300">
    <property type="entry name" value="P-loop containing nucleotide triphosphate hydrolases"/>
    <property type="match status" value="1"/>
</dbReference>
<evidence type="ECO:0000256" key="2">
    <source>
        <dbReference type="ARBA" id="ARBA00022741"/>
    </source>
</evidence>
<accession>A0AA40C2G1</accession>
<keyword evidence="3" id="KW-0342">GTP-binding</keyword>
<reference evidence="5" key="1">
    <citation type="submission" date="2023-06" db="EMBL/GenBank/DDBJ databases">
        <title>Genome-scale phylogeny and comparative genomics of the fungal order Sordariales.</title>
        <authorList>
            <consortium name="Lawrence Berkeley National Laboratory"/>
            <person name="Hensen N."/>
            <person name="Bonometti L."/>
            <person name="Westerberg I."/>
            <person name="Brannstrom I.O."/>
            <person name="Guillou S."/>
            <person name="Cros-Aarteil S."/>
            <person name="Calhoun S."/>
            <person name="Haridas S."/>
            <person name="Kuo A."/>
            <person name="Mondo S."/>
            <person name="Pangilinan J."/>
            <person name="Riley R."/>
            <person name="Labutti K."/>
            <person name="Andreopoulos B."/>
            <person name="Lipzen A."/>
            <person name="Chen C."/>
            <person name="Yanf M."/>
            <person name="Daum C."/>
            <person name="Ng V."/>
            <person name="Clum A."/>
            <person name="Steindorff A."/>
            <person name="Ohm R."/>
            <person name="Martin F."/>
            <person name="Silar P."/>
            <person name="Natvig D."/>
            <person name="Lalanne C."/>
            <person name="Gautier V."/>
            <person name="Ament-Velasquez S.L."/>
            <person name="Kruys A."/>
            <person name="Hutchinson M.I."/>
            <person name="Powell A.J."/>
            <person name="Barry K."/>
            <person name="Miller A.N."/>
            <person name="Grigoriev I.V."/>
            <person name="Debuchy R."/>
            <person name="Gladieux P."/>
            <person name="Thoren M.H."/>
            <person name="Johannesson H."/>
        </authorList>
    </citation>
    <scope>NUCLEOTIDE SEQUENCE</scope>
    <source>
        <strain evidence="5">CBS 606.72</strain>
    </source>
</reference>
<gene>
    <name evidence="5" type="ORF">B0T14DRAFT_563981</name>
</gene>
<keyword evidence="2" id="KW-0547">Nucleotide-binding</keyword>
<dbReference type="EMBL" id="JAULSU010000003">
    <property type="protein sequence ID" value="KAK0622535.1"/>
    <property type="molecule type" value="Genomic_DNA"/>
</dbReference>
<organism evidence="5 6">
    <name type="scientific">Immersiella caudata</name>
    <dbReference type="NCBI Taxonomy" id="314043"/>
    <lineage>
        <taxon>Eukaryota</taxon>
        <taxon>Fungi</taxon>
        <taxon>Dikarya</taxon>
        <taxon>Ascomycota</taxon>
        <taxon>Pezizomycotina</taxon>
        <taxon>Sordariomycetes</taxon>
        <taxon>Sordariomycetidae</taxon>
        <taxon>Sordariales</taxon>
        <taxon>Lasiosphaeriaceae</taxon>
        <taxon>Immersiella</taxon>
    </lineage>
</organism>
<evidence type="ECO:0000256" key="1">
    <source>
        <dbReference type="ARBA" id="ARBA00007756"/>
    </source>
</evidence>
<feature type="compositionally biased region" description="Acidic residues" evidence="4">
    <location>
        <begin position="802"/>
        <end position="811"/>
    </location>
</feature>
<proteinExistence type="inferred from homology"/>
<evidence type="ECO:0000313" key="5">
    <source>
        <dbReference type="EMBL" id="KAK0622535.1"/>
    </source>
</evidence>
<dbReference type="CDD" id="cd00882">
    <property type="entry name" value="Ras_like_GTPase"/>
    <property type="match status" value="1"/>
</dbReference>
<feature type="compositionally biased region" description="Acidic residues" evidence="4">
    <location>
        <begin position="827"/>
        <end position="838"/>
    </location>
</feature>
<evidence type="ECO:0000256" key="3">
    <source>
        <dbReference type="ARBA" id="ARBA00023134"/>
    </source>
</evidence>
<dbReference type="InterPro" id="IPR006762">
    <property type="entry name" value="Gtr1_RagA"/>
</dbReference>
<dbReference type="AlphaFoldDB" id="A0AA40C2G1"/>
<protein>
    <submittedName>
        <fullName evidence="5">Uncharacterized protein</fullName>
    </submittedName>
</protein>
<dbReference type="SUPFAM" id="SSF52540">
    <property type="entry name" value="P-loop containing nucleoside triphosphate hydrolases"/>
    <property type="match status" value="1"/>
</dbReference>
<comment type="caution">
    <text evidence="5">The sequence shown here is derived from an EMBL/GenBank/DDBJ whole genome shotgun (WGS) entry which is preliminary data.</text>
</comment>
<dbReference type="Pfam" id="PF04670">
    <property type="entry name" value="Gtr1_RagA"/>
    <property type="match status" value="1"/>
</dbReference>
<dbReference type="GO" id="GO:0005525">
    <property type="term" value="F:GTP binding"/>
    <property type="evidence" value="ECO:0007669"/>
    <property type="project" value="UniProtKB-KW"/>
</dbReference>
<comment type="similarity">
    <text evidence="1">Belongs to the GTR/RAG GTP-binding protein family.</text>
</comment>
<name>A0AA40C2G1_9PEZI</name>